<keyword evidence="2" id="KW-1185">Reference proteome</keyword>
<comment type="caution">
    <text evidence="1">The sequence shown here is derived from an EMBL/GenBank/DDBJ whole genome shotgun (WGS) entry which is preliminary data.</text>
</comment>
<organism evidence="1 2">
    <name type="scientific">Hyalomma asiaticum</name>
    <name type="common">Tick</name>
    <dbReference type="NCBI Taxonomy" id="266040"/>
    <lineage>
        <taxon>Eukaryota</taxon>
        <taxon>Metazoa</taxon>
        <taxon>Ecdysozoa</taxon>
        <taxon>Arthropoda</taxon>
        <taxon>Chelicerata</taxon>
        <taxon>Arachnida</taxon>
        <taxon>Acari</taxon>
        <taxon>Parasitiformes</taxon>
        <taxon>Ixodida</taxon>
        <taxon>Ixodoidea</taxon>
        <taxon>Ixodidae</taxon>
        <taxon>Hyalomminae</taxon>
        <taxon>Hyalomma</taxon>
    </lineage>
</organism>
<reference evidence="1" key="1">
    <citation type="submission" date="2020-05" db="EMBL/GenBank/DDBJ databases">
        <title>Large-scale comparative analyses of tick genomes elucidate their genetic diversity and vector capacities.</title>
        <authorList>
            <person name="Jia N."/>
            <person name="Wang J."/>
            <person name="Shi W."/>
            <person name="Du L."/>
            <person name="Sun Y."/>
            <person name="Zhan W."/>
            <person name="Jiang J."/>
            <person name="Wang Q."/>
            <person name="Zhang B."/>
            <person name="Ji P."/>
            <person name="Sakyi L.B."/>
            <person name="Cui X."/>
            <person name="Yuan T."/>
            <person name="Jiang B."/>
            <person name="Yang W."/>
            <person name="Lam T.T.-Y."/>
            <person name="Chang Q."/>
            <person name="Ding S."/>
            <person name="Wang X."/>
            <person name="Zhu J."/>
            <person name="Ruan X."/>
            <person name="Zhao L."/>
            <person name="Wei J."/>
            <person name="Que T."/>
            <person name="Du C."/>
            <person name="Cheng J."/>
            <person name="Dai P."/>
            <person name="Han X."/>
            <person name="Huang E."/>
            <person name="Gao Y."/>
            <person name="Liu J."/>
            <person name="Shao H."/>
            <person name="Ye R."/>
            <person name="Li L."/>
            <person name="Wei W."/>
            <person name="Wang X."/>
            <person name="Wang C."/>
            <person name="Yang T."/>
            <person name="Huo Q."/>
            <person name="Li W."/>
            <person name="Guo W."/>
            <person name="Chen H."/>
            <person name="Zhou L."/>
            <person name="Ni X."/>
            <person name="Tian J."/>
            <person name="Zhou Y."/>
            <person name="Sheng Y."/>
            <person name="Liu T."/>
            <person name="Pan Y."/>
            <person name="Xia L."/>
            <person name="Li J."/>
            <person name="Zhao F."/>
            <person name="Cao W."/>
        </authorList>
    </citation>
    <scope>NUCLEOTIDE SEQUENCE</scope>
    <source>
        <strain evidence="1">Hyas-2018</strain>
    </source>
</reference>
<proteinExistence type="predicted"/>
<evidence type="ECO:0000313" key="2">
    <source>
        <dbReference type="Proteomes" id="UP000821845"/>
    </source>
</evidence>
<protein>
    <submittedName>
        <fullName evidence="1">Uncharacterized protein</fullName>
    </submittedName>
</protein>
<accession>A0ACB7RZD8</accession>
<dbReference type="Proteomes" id="UP000821845">
    <property type="component" value="Chromosome 6"/>
</dbReference>
<evidence type="ECO:0000313" key="1">
    <source>
        <dbReference type="EMBL" id="KAH6927865.1"/>
    </source>
</evidence>
<name>A0ACB7RZD8_HYAAI</name>
<gene>
    <name evidence="1" type="ORF">HPB50_009754</name>
</gene>
<dbReference type="EMBL" id="CM023486">
    <property type="protein sequence ID" value="KAH6927865.1"/>
    <property type="molecule type" value="Genomic_DNA"/>
</dbReference>
<sequence>MSFERSHISASLRDVLGFTVSGGRPGANCARAPDRKWRGPHARKVGPLAHAFAPQRKWALRKYGGRGSPIDADTTRLTLAPLTCSVRGCCADAAP</sequence>